<dbReference type="InterPro" id="IPR036734">
    <property type="entry name" value="Neur_chan_lig-bd_sf"/>
</dbReference>
<dbReference type="GO" id="GO:0005230">
    <property type="term" value="F:extracellular ligand-gated monoatomic ion channel activity"/>
    <property type="evidence" value="ECO:0007669"/>
    <property type="project" value="InterPro"/>
</dbReference>
<evidence type="ECO:0000259" key="1">
    <source>
        <dbReference type="Pfam" id="PF02931"/>
    </source>
</evidence>
<protein>
    <recommendedName>
        <fullName evidence="1">Neurotransmitter-gated ion-channel ligand-binding domain-containing protein</fullName>
    </recommendedName>
</protein>
<evidence type="ECO:0000313" key="3">
    <source>
        <dbReference type="Proteomes" id="UP001283361"/>
    </source>
</evidence>
<dbReference type="Gene3D" id="2.70.170.10">
    <property type="entry name" value="Neurotransmitter-gated ion-channel ligand-binding domain"/>
    <property type="match status" value="1"/>
</dbReference>
<dbReference type="GO" id="GO:0016020">
    <property type="term" value="C:membrane"/>
    <property type="evidence" value="ECO:0007669"/>
    <property type="project" value="InterPro"/>
</dbReference>
<gene>
    <name evidence="2" type="ORF">RRG08_039277</name>
</gene>
<organism evidence="2 3">
    <name type="scientific">Elysia crispata</name>
    <name type="common">lettuce slug</name>
    <dbReference type="NCBI Taxonomy" id="231223"/>
    <lineage>
        <taxon>Eukaryota</taxon>
        <taxon>Metazoa</taxon>
        <taxon>Spiralia</taxon>
        <taxon>Lophotrochozoa</taxon>
        <taxon>Mollusca</taxon>
        <taxon>Gastropoda</taxon>
        <taxon>Heterobranchia</taxon>
        <taxon>Euthyneura</taxon>
        <taxon>Panpulmonata</taxon>
        <taxon>Sacoglossa</taxon>
        <taxon>Placobranchoidea</taxon>
        <taxon>Plakobranchidae</taxon>
        <taxon>Elysia</taxon>
    </lineage>
</organism>
<sequence>MVVSITGPILRRCQGTVSITGPILRRCQGTVSITGPTPRRCEGLSVSRDQHLGGVRGLSVSRDQHLGGFGKSSNESLTSTTFNGYDKRIRPIIVGEPTYVDMVFELVSIIPLDETQQVLSTFARLTCQWSDQVLAWNASDLDGVPSFLWLYLAP</sequence>
<dbReference type="SUPFAM" id="SSF63712">
    <property type="entry name" value="Nicotinic receptor ligand binding domain-like"/>
    <property type="match status" value="1"/>
</dbReference>
<dbReference type="InterPro" id="IPR006202">
    <property type="entry name" value="Neur_chan_lig-bd"/>
</dbReference>
<keyword evidence="3" id="KW-1185">Reference proteome</keyword>
<dbReference type="AlphaFoldDB" id="A0AAE0Z7F3"/>
<comment type="caution">
    <text evidence="2">The sequence shown here is derived from an EMBL/GenBank/DDBJ whole genome shotgun (WGS) entry which is preliminary data.</text>
</comment>
<accession>A0AAE0Z7F3</accession>
<reference evidence="2" key="1">
    <citation type="journal article" date="2023" name="G3 (Bethesda)">
        <title>A reference genome for the long-term kleptoplast-retaining sea slug Elysia crispata morphotype clarki.</title>
        <authorList>
            <person name="Eastman K.E."/>
            <person name="Pendleton A.L."/>
            <person name="Shaikh M.A."/>
            <person name="Suttiyut T."/>
            <person name="Ogas R."/>
            <person name="Tomko P."/>
            <person name="Gavelis G."/>
            <person name="Widhalm J.R."/>
            <person name="Wisecaver J.H."/>
        </authorList>
    </citation>
    <scope>NUCLEOTIDE SEQUENCE</scope>
    <source>
        <strain evidence="2">ECLA1</strain>
    </source>
</reference>
<name>A0AAE0Z7F3_9GAST</name>
<feature type="domain" description="Neurotransmitter-gated ion-channel ligand-binding" evidence="1">
    <location>
        <begin position="75"/>
        <end position="144"/>
    </location>
</feature>
<proteinExistence type="predicted"/>
<dbReference type="EMBL" id="JAWDGP010004468">
    <property type="protein sequence ID" value="KAK3764105.1"/>
    <property type="molecule type" value="Genomic_DNA"/>
</dbReference>
<dbReference type="Pfam" id="PF02931">
    <property type="entry name" value="Neur_chan_LBD"/>
    <property type="match status" value="1"/>
</dbReference>
<evidence type="ECO:0000313" key="2">
    <source>
        <dbReference type="EMBL" id="KAK3764105.1"/>
    </source>
</evidence>
<dbReference type="Proteomes" id="UP001283361">
    <property type="component" value="Unassembled WGS sequence"/>
</dbReference>